<proteinExistence type="predicted"/>
<dbReference type="STRING" id="1166018.FAES_1811"/>
<dbReference type="OrthoDB" id="9926134at2"/>
<evidence type="ECO:0000313" key="1">
    <source>
        <dbReference type="EMBL" id="CCG99821.1"/>
    </source>
</evidence>
<evidence type="ECO:0000313" key="2">
    <source>
        <dbReference type="Proteomes" id="UP000011058"/>
    </source>
</evidence>
<organism evidence="1 2">
    <name type="scientific">Fibrella aestuarina BUZ 2</name>
    <dbReference type="NCBI Taxonomy" id="1166018"/>
    <lineage>
        <taxon>Bacteria</taxon>
        <taxon>Pseudomonadati</taxon>
        <taxon>Bacteroidota</taxon>
        <taxon>Cytophagia</taxon>
        <taxon>Cytophagales</taxon>
        <taxon>Spirosomataceae</taxon>
        <taxon>Fibrella</taxon>
    </lineage>
</organism>
<protein>
    <submittedName>
        <fullName evidence="1">Uncharacterized protein</fullName>
    </submittedName>
</protein>
<dbReference type="KEGG" id="fae:FAES_1811"/>
<name>I0K6R8_9BACT</name>
<dbReference type="RefSeq" id="WP_015330920.1">
    <property type="nucleotide sequence ID" value="NC_020054.1"/>
</dbReference>
<dbReference type="AlphaFoldDB" id="I0K6R8"/>
<dbReference type="EMBL" id="HE796683">
    <property type="protein sequence ID" value="CCG99821.1"/>
    <property type="molecule type" value="Genomic_DNA"/>
</dbReference>
<dbReference type="Proteomes" id="UP000011058">
    <property type="component" value="Chromosome"/>
</dbReference>
<accession>I0K6R8</accession>
<reference evidence="1 2" key="1">
    <citation type="journal article" date="2012" name="J. Bacteriol.">
        <title>Genome Sequence of Fibrella aestuarina BUZ 2T, a Filamentous Marine Bacterium.</title>
        <authorList>
            <person name="Filippini M."/>
            <person name="Qi W."/>
            <person name="Blom J."/>
            <person name="Goesmann A."/>
            <person name="Smits T.H."/>
            <person name="Bagheri H.C."/>
        </authorList>
    </citation>
    <scope>NUCLEOTIDE SEQUENCE [LARGE SCALE GENOMIC DNA]</scope>
    <source>
        <strain evidence="2">BUZ 2T</strain>
    </source>
</reference>
<keyword evidence="2" id="KW-1185">Reference proteome</keyword>
<dbReference type="HOGENOM" id="CLU_2093195_0_0_10"/>
<sequence length="116" mass="13369">MSDLLGKVYKLPRQCPICGKTLVATVTQIEHAGEIEMVDQIEMTCITEPPMGSKRADEFYETHFKTPYIDWVPIQDSVKLAINKKVMAAHGLEYDSEFETWFDPKEPSDSPYNMHW</sequence>
<gene>
    <name evidence="1" type="ORF">FAES_1811</name>
</gene>